<accession>A0ACD3AN86</accession>
<organism evidence="1 2">
    <name type="scientific">Pluteus cervinus</name>
    <dbReference type="NCBI Taxonomy" id="181527"/>
    <lineage>
        <taxon>Eukaryota</taxon>
        <taxon>Fungi</taxon>
        <taxon>Dikarya</taxon>
        <taxon>Basidiomycota</taxon>
        <taxon>Agaricomycotina</taxon>
        <taxon>Agaricomycetes</taxon>
        <taxon>Agaricomycetidae</taxon>
        <taxon>Agaricales</taxon>
        <taxon>Pluteineae</taxon>
        <taxon>Pluteaceae</taxon>
        <taxon>Pluteus</taxon>
    </lineage>
</organism>
<keyword evidence="2" id="KW-1185">Reference proteome</keyword>
<name>A0ACD3AN86_9AGAR</name>
<gene>
    <name evidence="1" type="ORF">BDN72DRAFT_149419</name>
</gene>
<evidence type="ECO:0000313" key="2">
    <source>
        <dbReference type="Proteomes" id="UP000308600"/>
    </source>
</evidence>
<proteinExistence type="predicted"/>
<dbReference type="EMBL" id="ML208407">
    <property type="protein sequence ID" value="TFK66382.1"/>
    <property type="molecule type" value="Genomic_DNA"/>
</dbReference>
<reference evidence="1 2" key="1">
    <citation type="journal article" date="2019" name="Nat. Ecol. Evol.">
        <title>Megaphylogeny resolves global patterns of mushroom evolution.</title>
        <authorList>
            <person name="Varga T."/>
            <person name="Krizsan K."/>
            <person name="Foldi C."/>
            <person name="Dima B."/>
            <person name="Sanchez-Garcia M."/>
            <person name="Sanchez-Ramirez S."/>
            <person name="Szollosi G.J."/>
            <person name="Szarkandi J.G."/>
            <person name="Papp V."/>
            <person name="Albert L."/>
            <person name="Andreopoulos W."/>
            <person name="Angelini C."/>
            <person name="Antonin V."/>
            <person name="Barry K.W."/>
            <person name="Bougher N.L."/>
            <person name="Buchanan P."/>
            <person name="Buyck B."/>
            <person name="Bense V."/>
            <person name="Catcheside P."/>
            <person name="Chovatia M."/>
            <person name="Cooper J."/>
            <person name="Damon W."/>
            <person name="Desjardin D."/>
            <person name="Finy P."/>
            <person name="Geml J."/>
            <person name="Haridas S."/>
            <person name="Hughes K."/>
            <person name="Justo A."/>
            <person name="Karasinski D."/>
            <person name="Kautmanova I."/>
            <person name="Kiss B."/>
            <person name="Kocsube S."/>
            <person name="Kotiranta H."/>
            <person name="LaButti K.M."/>
            <person name="Lechner B.E."/>
            <person name="Liimatainen K."/>
            <person name="Lipzen A."/>
            <person name="Lukacs Z."/>
            <person name="Mihaltcheva S."/>
            <person name="Morgado L.N."/>
            <person name="Niskanen T."/>
            <person name="Noordeloos M.E."/>
            <person name="Ohm R.A."/>
            <person name="Ortiz-Santana B."/>
            <person name="Ovrebo C."/>
            <person name="Racz N."/>
            <person name="Riley R."/>
            <person name="Savchenko A."/>
            <person name="Shiryaev A."/>
            <person name="Soop K."/>
            <person name="Spirin V."/>
            <person name="Szebenyi C."/>
            <person name="Tomsovsky M."/>
            <person name="Tulloss R.E."/>
            <person name="Uehling J."/>
            <person name="Grigoriev I.V."/>
            <person name="Vagvolgyi C."/>
            <person name="Papp T."/>
            <person name="Martin F.M."/>
            <person name="Miettinen O."/>
            <person name="Hibbett D.S."/>
            <person name="Nagy L.G."/>
        </authorList>
    </citation>
    <scope>NUCLEOTIDE SEQUENCE [LARGE SCALE GENOMIC DNA]</scope>
    <source>
        <strain evidence="1 2">NL-1719</strain>
    </source>
</reference>
<protein>
    <submittedName>
        <fullName evidence="1">Uncharacterized protein</fullName>
    </submittedName>
</protein>
<sequence length="649" mass="73353">MFYDRHVNESQRLKHVASLPSLADDLIRMVDDRYAEIKRNGGPLPARLETLGQLRTIVPQLIEVDPEDEVTPDTMINQFGCSISNTCLPIISNWILHPNAPKYYSTLSFNRQKKSKFLPGRQDDPREDFTIRFAPPDEVHPDVLASADDLVKGALKEWHDRDLGTWVLLPLAPDSEQLLRSLDDLFAVTDLPSPMCHIDGLPIIFDKKPSPFDAEITSWSVLPPDAVRGASEGAPRCNPSSLVNRSNVGIIYPHPFGRNSSQSKFEAVKEPTPEGLVHHVWRLATQKDTTIVVLNCGNYERIGIRHRSSQTLYLSDVIDVTKPGYGKLHLGILMSAVVDALNRYRVYRARNPIPPSIMRTTKRQRKVEIAGNVDLRRSKRQKLNIILEKSRDHQPLNKRDTQTLWREMTRRPILLLQFSGDGLNSSKPACCLRKGSALSPFSPGDVQPLDDLKELYHPDDYFFLTLRWGNLCGVTGHVFTGQLRVTLLDGRSLSRGVVAKIAYYEEARDRIRREYHVYQRLWGHGIKRIPEIYGLFEDADDLATILVMERAACTFREREPTTTENKGGLKEVLLSDKLMVVATVEAIHKAGVVHRDLRPENLAIALDGKPMVIDFDQSIVDPTDQLKILETKRLEDLLSGKTTSTGQPI</sequence>
<evidence type="ECO:0000313" key="1">
    <source>
        <dbReference type="EMBL" id="TFK66382.1"/>
    </source>
</evidence>
<dbReference type="Proteomes" id="UP000308600">
    <property type="component" value="Unassembled WGS sequence"/>
</dbReference>